<dbReference type="Proteomes" id="UP001500886">
    <property type="component" value="Unassembled WGS sequence"/>
</dbReference>
<organism evidence="12 13">
    <name type="scientific">Streptomyces luteosporeus</name>
    <dbReference type="NCBI Taxonomy" id="173856"/>
    <lineage>
        <taxon>Bacteria</taxon>
        <taxon>Bacillati</taxon>
        <taxon>Actinomycetota</taxon>
        <taxon>Actinomycetes</taxon>
        <taxon>Kitasatosporales</taxon>
        <taxon>Streptomycetaceae</taxon>
        <taxon>Streptomyces</taxon>
    </lineage>
</organism>
<dbReference type="RefSeq" id="WP_344436756.1">
    <property type="nucleotide sequence ID" value="NZ_BAAASL010000015.1"/>
</dbReference>
<evidence type="ECO:0000256" key="11">
    <source>
        <dbReference type="ARBA" id="ARBA00031350"/>
    </source>
</evidence>
<accession>A0ABN3TWA8</accession>
<dbReference type="PANTHER" id="PTHR11579">
    <property type="entry name" value="PROTEIN-L-ISOASPARTATE O-METHYLTRANSFERASE"/>
    <property type="match status" value="1"/>
</dbReference>
<proteinExistence type="inferred from homology"/>
<keyword evidence="13" id="KW-1185">Reference proteome</keyword>
<keyword evidence="6 12" id="KW-0489">Methyltransferase</keyword>
<dbReference type="Pfam" id="PF01135">
    <property type="entry name" value="PCMT"/>
    <property type="match status" value="1"/>
</dbReference>
<evidence type="ECO:0000256" key="10">
    <source>
        <dbReference type="ARBA" id="ARBA00031323"/>
    </source>
</evidence>
<comment type="caution">
    <text evidence="12">The sequence shown here is derived from an EMBL/GenBank/DDBJ whole genome shotgun (WGS) entry which is preliminary data.</text>
</comment>
<gene>
    <name evidence="12" type="ORF">GCM10010315_40150</name>
</gene>
<evidence type="ECO:0000313" key="12">
    <source>
        <dbReference type="EMBL" id="GAA2720246.1"/>
    </source>
</evidence>
<evidence type="ECO:0000313" key="13">
    <source>
        <dbReference type="Proteomes" id="UP001500886"/>
    </source>
</evidence>
<name>A0ABN3TWA8_9ACTN</name>
<evidence type="ECO:0000256" key="4">
    <source>
        <dbReference type="ARBA" id="ARBA00013346"/>
    </source>
</evidence>
<dbReference type="PANTHER" id="PTHR11579:SF0">
    <property type="entry name" value="PROTEIN-L-ISOASPARTATE(D-ASPARTATE) O-METHYLTRANSFERASE"/>
    <property type="match status" value="1"/>
</dbReference>
<dbReference type="EMBL" id="BAAASL010000015">
    <property type="protein sequence ID" value="GAA2720246.1"/>
    <property type="molecule type" value="Genomic_DNA"/>
</dbReference>
<evidence type="ECO:0000256" key="2">
    <source>
        <dbReference type="ARBA" id="ARBA00005369"/>
    </source>
</evidence>
<dbReference type="SUPFAM" id="SSF53335">
    <property type="entry name" value="S-adenosyl-L-methionine-dependent methyltransferases"/>
    <property type="match status" value="1"/>
</dbReference>
<keyword evidence="7" id="KW-0808">Transferase</keyword>
<keyword evidence="8" id="KW-0949">S-adenosyl-L-methionine</keyword>
<comment type="similarity">
    <text evidence="2">Belongs to the methyltransferase superfamily. L-isoaspartyl/D-aspartyl protein methyltransferase family.</text>
</comment>
<evidence type="ECO:0000256" key="9">
    <source>
        <dbReference type="ARBA" id="ARBA00030757"/>
    </source>
</evidence>
<evidence type="ECO:0000256" key="7">
    <source>
        <dbReference type="ARBA" id="ARBA00022679"/>
    </source>
</evidence>
<dbReference type="InterPro" id="IPR000682">
    <property type="entry name" value="PCMT"/>
</dbReference>
<dbReference type="Gene3D" id="3.40.50.150">
    <property type="entry name" value="Vaccinia Virus protein VP39"/>
    <property type="match status" value="1"/>
</dbReference>
<protein>
    <recommendedName>
        <fullName evidence="4">Protein-L-isoaspartate O-methyltransferase</fullName>
        <ecNumber evidence="3">2.1.1.77</ecNumber>
    </recommendedName>
    <alternativeName>
        <fullName evidence="11">L-isoaspartyl protein carboxyl methyltransferase</fullName>
    </alternativeName>
    <alternativeName>
        <fullName evidence="9">Protein L-isoaspartyl methyltransferase</fullName>
    </alternativeName>
    <alternativeName>
        <fullName evidence="10">Protein-beta-aspartate methyltransferase</fullName>
    </alternativeName>
</protein>
<keyword evidence="5" id="KW-0963">Cytoplasm</keyword>
<dbReference type="EC" id="2.1.1.77" evidence="3"/>
<dbReference type="GO" id="GO:0032259">
    <property type="term" value="P:methylation"/>
    <property type="evidence" value="ECO:0007669"/>
    <property type="project" value="UniProtKB-KW"/>
</dbReference>
<evidence type="ECO:0000256" key="3">
    <source>
        <dbReference type="ARBA" id="ARBA00011890"/>
    </source>
</evidence>
<evidence type="ECO:0000256" key="8">
    <source>
        <dbReference type="ARBA" id="ARBA00022691"/>
    </source>
</evidence>
<comment type="subcellular location">
    <subcellularLocation>
        <location evidence="1">Cytoplasm</location>
    </subcellularLocation>
</comment>
<dbReference type="InterPro" id="IPR029063">
    <property type="entry name" value="SAM-dependent_MTases_sf"/>
</dbReference>
<dbReference type="GO" id="GO:0008168">
    <property type="term" value="F:methyltransferase activity"/>
    <property type="evidence" value="ECO:0007669"/>
    <property type="project" value="UniProtKB-KW"/>
</dbReference>
<reference evidence="12 13" key="1">
    <citation type="journal article" date="2019" name="Int. J. Syst. Evol. Microbiol.">
        <title>The Global Catalogue of Microorganisms (GCM) 10K type strain sequencing project: providing services to taxonomists for standard genome sequencing and annotation.</title>
        <authorList>
            <consortium name="The Broad Institute Genomics Platform"/>
            <consortium name="The Broad Institute Genome Sequencing Center for Infectious Disease"/>
            <person name="Wu L."/>
            <person name="Ma J."/>
        </authorList>
    </citation>
    <scope>NUCLEOTIDE SEQUENCE [LARGE SCALE GENOMIC DNA]</scope>
    <source>
        <strain evidence="12 13">JCM 4542</strain>
    </source>
</reference>
<evidence type="ECO:0000256" key="6">
    <source>
        <dbReference type="ARBA" id="ARBA00022603"/>
    </source>
</evidence>
<sequence>MHRDSAEQAALHGLLDSIRATNGPIAPHWEAALKAAPRHLFLPRTIWQQDEGGTYVQVSADSEPGRWLDLAYSNDAVVTQINDGKPVASGDDVLPSSSASDPSIVVRMLTMLDPRPGQKVLEIGTGTGWNCGLLAHAIGGQNVTSIEVDTDVAAHAADALAHAGLKPHLVVADGAGGWPPHAPYDHVLATCAVSNVPSAWLEQTRPGGTILVPWNSPWCDYGLLHLTVQDDHTAEGRFSPYSAFMLMRTQRRDIRLFRDVVHDEHQPAESRTTLSPWTVAGDDYDAQFAIGLRLPDLWFAWHHDPELDDVQTRLWVATTDTSSWAAIDYDGHQDNEFIVWQHGPRRLWDEIKDAWAWYDQRSRPNPGRFGMTITPDGTHRAWLDEPGNQVPG</sequence>
<evidence type="ECO:0000256" key="1">
    <source>
        <dbReference type="ARBA" id="ARBA00004496"/>
    </source>
</evidence>
<dbReference type="CDD" id="cd02440">
    <property type="entry name" value="AdoMet_MTases"/>
    <property type="match status" value="1"/>
</dbReference>
<evidence type="ECO:0000256" key="5">
    <source>
        <dbReference type="ARBA" id="ARBA00022490"/>
    </source>
</evidence>